<dbReference type="Gene3D" id="2.60.40.1180">
    <property type="entry name" value="Golgi alpha-mannosidase II"/>
    <property type="match status" value="1"/>
</dbReference>
<dbReference type="Gene3D" id="3.20.20.70">
    <property type="entry name" value="Aldolase class I"/>
    <property type="match status" value="1"/>
</dbReference>
<dbReference type="Proteomes" id="UP001522868">
    <property type="component" value="Unassembled WGS sequence"/>
</dbReference>
<evidence type="ECO:0000256" key="2">
    <source>
        <dbReference type="ARBA" id="ARBA00022729"/>
    </source>
</evidence>
<evidence type="ECO:0000313" key="9">
    <source>
        <dbReference type="Proteomes" id="UP001522868"/>
    </source>
</evidence>
<dbReference type="Pfam" id="PF17801">
    <property type="entry name" value="Melibiase_C"/>
    <property type="match status" value="1"/>
</dbReference>
<evidence type="ECO:0000256" key="3">
    <source>
        <dbReference type="ARBA" id="ARBA00022801"/>
    </source>
</evidence>
<dbReference type="InterPro" id="IPR035992">
    <property type="entry name" value="Ricin_B-like_lectins"/>
</dbReference>
<dbReference type="InterPro" id="IPR013780">
    <property type="entry name" value="Glyco_hydro_b"/>
</dbReference>
<dbReference type="PROSITE" id="PS00512">
    <property type="entry name" value="ALPHA_GALACTOSIDASE"/>
    <property type="match status" value="1"/>
</dbReference>
<dbReference type="CDD" id="cd14792">
    <property type="entry name" value="GH27"/>
    <property type="match status" value="1"/>
</dbReference>
<keyword evidence="3 5" id="KW-0378">Hydrolase</keyword>
<evidence type="ECO:0000256" key="5">
    <source>
        <dbReference type="RuleBase" id="RU361168"/>
    </source>
</evidence>
<dbReference type="SUPFAM" id="SSF50370">
    <property type="entry name" value="Ricin B-like lectins"/>
    <property type="match status" value="1"/>
</dbReference>
<dbReference type="InterPro" id="IPR000111">
    <property type="entry name" value="Glyco_hydro_27/36_CS"/>
</dbReference>
<keyword evidence="9" id="KW-1185">Reference proteome</keyword>
<evidence type="ECO:0000313" key="8">
    <source>
        <dbReference type="EMBL" id="MCK8676979.1"/>
    </source>
</evidence>
<dbReference type="PROSITE" id="PS50231">
    <property type="entry name" value="RICIN_B_LECTIN"/>
    <property type="match status" value="1"/>
</dbReference>
<feature type="chain" id="PRO_5045641303" description="Alpha-galactosidase" evidence="6">
    <location>
        <begin position="32"/>
        <end position="548"/>
    </location>
</feature>
<comment type="similarity">
    <text evidence="1 5">Belongs to the glycosyl hydrolase 27 family.</text>
</comment>
<evidence type="ECO:0000256" key="1">
    <source>
        <dbReference type="ARBA" id="ARBA00009743"/>
    </source>
</evidence>
<dbReference type="Pfam" id="PF16499">
    <property type="entry name" value="Melibiase_2"/>
    <property type="match status" value="1"/>
</dbReference>
<reference evidence="8 9" key="1">
    <citation type="submission" date="2022-04" db="EMBL/GenBank/DDBJ databases">
        <title>Streptomyces sp. nov. LCR6-01 isolated from Lichen of Dirinaria sp.</title>
        <authorList>
            <person name="Kanchanasin P."/>
            <person name="Tanasupawat S."/>
            <person name="Phongsopitanun W."/>
        </authorList>
    </citation>
    <scope>NUCLEOTIDE SEQUENCE [LARGE SCALE GENOMIC DNA]</scope>
    <source>
        <strain evidence="8 9">LCR6-01</strain>
    </source>
</reference>
<keyword evidence="5" id="KW-1015">Disulfide bond</keyword>
<dbReference type="SUPFAM" id="SSF51445">
    <property type="entry name" value="(Trans)glycosidases"/>
    <property type="match status" value="1"/>
</dbReference>
<evidence type="ECO:0000256" key="6">
    <source>
        <dbReference type="SAM" id="SignalP"/>
    </source>
</evidence>
<dbReference type="RefSeq" id="WP_248632199.1">
    <property type="nucleotide sequence ID" value="NZ_JALPTH010000004.1"/>
</dbReference>
<dbReference type="InterPro" id="IPR002241">
    <property type="entry name" value="Glyco_hydro_27"/>
</dbReference>
<comment type="caution">
    <text evidence="8">The sequence shown here is derived from an EMBL/GenBank/DDBJ whole genome shotgun (WGS) entry which is preliminary data.</text>
</comment>
<gene>
    <name evidence="8" type="ORF">M1O15_06145</name>
</gene>
<dbReference type="InterPro" id="IPR000772">
    <property type="entry name" value="Ricin_B_lectin"/>
</dbReference>
<evidence type="ECO:0000259" key="7">
    <source>
        <dbReference type="SMART" id="SM00458"/>
    </source>
</evidence>
<dbReference type="CDD" id="cd23418">
    <property type="entry name" value="beta-trefoil_Ricin_XLN-like"/>
    <property type="match status" value="1"/>
</dbReference>
<dbReference type="Pfam" id="PF00652">
    <property type="entry name" value="Ricin_B_lectin"/>
    <property type="match status" value="1"/>
</dbReference>
<dbReference type="PRINTS" id="PR00740">
    <property type="entry name" value="GLHYDRLASE27"/>
</dbReference>
<feature type="domain" description="Ricin B lectin" evidence="7">
    <location>
        <begin position="417"/>
        <end position="548"/>
    </location>
</feature>
<dbReference type="SMART" id="SM00458">
    <property type="entry name" value="RICIN"/>
    <property type="match status" value="1"/>
</dbReference>
<dbReference type="InterPro" id="IPR041233">
    <property type="entry name" value="Melibiase_C"/>
</dbReference>
<name>A0ABT0I6N4_9ACTN</name>
<dbReference type="EMBL" id="JALPTH010000004">
    <property type="protein sequence ID" value="MCK8676979.1"/>
    <property type="molecule type" value="Genomic_DNA"/>
</dbReference>
<dbReference type="SUPFAM" id="SSF51011">
    <property type="entry name" value="Glycosyl hydrolase domain"/>
    <property type="match status" value="1"/>
</dbReference>
<protein>
    <recommendedName>
        <fullName evidence="5">Alpha-galactosidase</fullName>
        <ecNumber evidence="5">3.2.1.22</ecNumber>
    </recommendedName>
    <alternativeName>
        <fullName evidence="5">Melibiase</fullName>
    </alternativeName>
</protein>
<accession>A0ABT0I6N4</accession>
<dbReference type="PANTHER" id="PTHR11452">
    <property type="entry name" value="ALPHA-GALACTOSIDASE/ALPHA-N-ACETYLGALACTOSAMINIDASE"/>
    <property type="match status" value="1"/>
</dbReference>
<dbReference type="InterPro" id="IPR017853">
    <property type="entry name" value="GH"/>
</dbReference>
<organism evidence="8 9">
    <name type="scientific">Streptomyces lichenis</name>
    <dbReference type="NCBI Taxonomy" id="2306967"/>
    <lineage>
        <taxon>Bacteria</taxon>
        <taxon>Bacillati</taxon>
        <taxon>Actinomycetota</taxon>
        <taxon>Actinomycetes</taxon>
        <taxon>Kitasatosporales</taxon>
        <taxon>Streptomycetaceae</taxon>
        <taxon>Streptomyces</taxon>
    </lineage>
</organism>
<comment type="catalytic activity">
    <reaction evidence="5">
        <text>Hydrolysis of terminal, non-reducing alpha-D-galactose residues in alpha-D-galactosides, including galactose oligosaccharides, galactomannans and galactolipids.</text>
        <dbReference type="EC" id="3.2.1.22"/>
    </reaction>
</comment>
<dbReference type="EC" id="3.2.1.22" evidence="5"/>
<proteinExistence type="inferred from homology"/>
<dbReference type="PANTHER" id="PTHR11452:SF75">
    <property type="entry name" value="ALPHA-GALACTOSIDASE MEL1"/>
    <property type="match status" value="1"/>
</dbReference>
<keyword evidence="4 5" id="KW-0326">Glycosidase</keyword>
<dbReference type="Gene3D" id="2.80.10.50">
    <property type="match status" value="1"/>
</dbReference>
<dbReference type="InterPro" id="IPR013785">
    <property type="entry name" value="Aldolase_TIM"/>
</dbReference>
<evidence type="ECO:0000256" key="4">
    <source>
        <dbReference type="ARBA" id="ARBA00023295"/>
    </source>
</evidence>
<sequence length="548" mass="57383">MSVRSTLTAVFTAGVTAAALVTALPATPAAAHDNGVALTPPMGWNSWNRFGCGITEAKVRAQADAIATKGLKAAGYQYVVVDDCWMASQRDGNGNLTHDTGRFPGGMKALADYVHGKGLKFGLYQSPTQGTCQKRPGSYGYERKDAQQFAAWGVDYLKYDWCQTSPQESPRMWADFPGKSEKDIAKTLFTRMSNELKATDRPIVYSLSACCSAVDFPSWAGSVSNLWRTSTDIGDTWNQMLRNAGSAIPYSGAAKRGAWNDPDMLEVGNGGMTDTEYRTHFSVWAQLAAPLIAGNDLSTTDSATLGILRDTDVIAVDQDSLGSQATAVTNTADVLVLSKPLANGDRSISLTNKGSTTATISTTATAAGLPSASSYKLANLWSKAVTSTSGTISATLPAHGTAMFRVAPGTGSTVGATRPLVSASSLRCLDVADHSTTPGAKVAIWDCNGGGNQTTTFTAAGELRLNNGTQCLDVPGGSTGPGTKVVLWTCNGGENQKWQFAADGTVVGKQSGLCLDVTGGDKPAGNVNGTELEIWSCNPGANQKWHLG</sequence>
<keyword evidence="2 6" id="KW-0732">Signal</keyword>
<feature type="signal peptide" evidence="6">
    <location>
        <begin position="1"/>
        <end position="31"/>
    </location>
</feature>